<dbReference type="GO" id="GO:0016491">
    <property type="term" value="F:oxidoreductase activity"/>
    <property type="evidence" value="ECO:0007669"/>
    <property type="project" value="UniProtKB-KW"/>
</dbReference>
<sequence length="393" mass="43992">MGESRNYDKIVNRDEITDAAASAFADAGQTPPEKYIRTEEVLDGVVVGEDESYELPVVDMVRLLDPESSATEIAKLGDACRNWGFFQLINHGADEAVVQQMKDNTVQFFNSPLESKKKVAVRENGFEGFGHHYSRASLGKLDWAESMILITQPPQDRNMEMWPTNPPSFRSLSLCRVVSCRVVSIPMSWPMQFPDSFPYMDSFRDALEVYSVEMIRLARRLLGFMAADLGVERDALLDAFADKRQSMAIHYYPPCRHREKVMGITPHTDGLGLTLLLHVDDTPGLQIRKDGRWFPVRPLPGAFVVNVADILEVLSNGAYRSVDHRVIPDAERGRTTVVIFQEAAVGGMVAPLPGLVEKKGGEARYRSIGIEEYIKGNFNALAHGTRFIESLRI</sequence>
<dbReference type="InterPro" id="IPR027443">
    <property type="entry name" value="IPNS-like_sf"/>
</dbReference>
<evidence type="ECO:0000313" key="7">
    <source>
        <dbReference type="EMBL" id="CAL4931821.1"/>
    </source>
</evidence>
<dbReference type="InterPro" id="IPR026992">
    <property type="entry name" value="DIOX_N"/>
</dbReference>
<evidence type="ECO:0000259" key="6">
    <source>
        <dbReference type="PROSITE" id="PS51471"/>
    </source>
</evidence>
<reference evidence="8" key="1">
    <citation type="submission" date="2024-06" db="EMBL/GenBank/DDBJ databases">
        <authorList>
            <person name="Ryan C."/>
        </authorList>
    </citation>
    <scope>NUCLEOTIDE SEQUENCE [LARGE SCALE GENOMIC DNA]</scope>
</reference>
<dbReference type="Pfam" id="PF03171">
    <property type="entry name" value="2OG-FeII_Oxy"/>
    <property type="match status" value="1"/>
</dbReference>
<dbReference type="Pfam" id="PF14226">
    <property type="entry name" value="DIOX_N"/>
    <property type="match status" value="1"/>
</dbReference>
<name>A0ABC8XYS9_9POAL</name>
<protein>
    <recommendedName>
        <fullName evidence="6">Fe2OG dioxygenase domain-containing protein</fullName>
    </recommendedName>
</protein>
<keyword evidence="2 5" id="KW-0479">Metal-binding</keyword>
<organism evidence="7 8">
    <name type="scientific">Urochloa decumbens</name>
    <dbReference type="NCBI Taxonomy" id="240449"/>
    <lineage>
        <taxon>Eukaryota</taxon>
        <taxon>Viridiplantae</taxon>
        <taxon>Streptophyta</taxon>
        <taxon>Embryophyta</taxon>
        <taxon>Tracheophyta</taxon>
        <taxon>Spermatophyta</taxon>
        <taxon>Magnoliopsida</taxon>
        <taxon>Liliopsida</taxon>
        <taxon>Poales</taxon>
        <taxon>Poaceae</taxon>
        <taxon>PACMAD clade</taxon>
        <taxon>Panicoideae</taxon>
        <taxon>Panicodae</taxon>
        <taxon>Paniceae</taxon>
        <taxon>Melinidinae</taxon>
        <taxon>Urochloa</taxon>
    </lineage>
</organism>
<dbReference type="Proteomes" id="UP001497457">
    <property type="component" value="Chromosome 15b"/>
</dbReference>
<evidence type="ECO:0000313" key="8">
    <source>
        <dbReference type="Proteomes" id="UP001497457"/>
    </source>
</evidence>
<dbReference type="SUPFAM" id="SSF51197">
    <property type="entry name" value="Clavaminate synthase-like"/>
    <property type="match status" value="1"/>
</dbReference>
<dbReference type="EMBL" id="OZ075125">
    <property type="protein sequence ID" value="CAL4931821.1"/>
    <property type="molecule type" value="Genomic_DNA"/>
</dbReference>
<evidence type="ECO:0000256" key="2">
    <source>
        <dbReference type="ARBA" id="ARBA00022723"/>
    </source>
</evidence>
<evidence type="ECO:0000256" key="4">
    <source>
        <dbReference type="ARBA" id="ARBA00023004"/>
    </source>
</evidence>
<reference evidence="7 8" key="2">
    <citation type="submission" date="2024-10" db="EMBL/GenBank/DDBJ databases">
        <authorList>
            <person name="Ryan C."/>
        </authorList>
    </citation>
    <scope>NUCLEOTIDE SEQUENCE [LARGE SCALE GENOMIC DNA]</scope>
</reference>
<evidence type="ECO:0000256" key="5">
    <source>
        <dbReference type="RuleBase" id="RU003682"/>
    </source>
</evidence>
<proteinExistence type="inferred from homology"/>
<dbReference type="GO" id="GO:0046872">
    <property type="term" value="F:metal ion binding"/>
    <property type="evidence" value="ECO:0007669"/>
    <property type="project" value="UniProtKB-KW"/>
</dbReference>
<dbReference type="Gene3D" id="2.60.120.330">
    <property type="entry name" value="B-lactam Antibiotic, Isopenicillin N Synthase, Chain"/>
    <property type="match status" value="1"/>
</dbReference>
<keyword evidence="8" id="KW-1185">Reference proteome</keyword>
<accession>A0ABC8XYS9</accession>
<evidence type="ECO:0000256" key="1">
    <source>
        <dbReference type="ARBA" id="ARBA00008056"/>
    </source>
</evidence>
<dbReference type="AlphaFoldDB" id="A0ABC8XYS9"/>
<dbReference type="PANTHER" id="PTHR47991">
    <property type="entry name" value="OXOGLUTARATE/IRON-DEPENDENT DIOXYGENASE"/>
    <property type="match status" value="1"/>
</dbReference>
<evidence type="ECO:0000256" key="3">
    <source>
        <dbReference type="ARBA" id="ARBA00023002"/>
    </source>
</evidence>
<keyword evidence="3 5" id="KW-0560">Oxidoreductase</keyword>
<feature type="domain" description="Fe2OG dioxygenase" evidence="6">
    <location>
        <begin position="243"/>
        <end position="343"/>
    </location>
</feature>
<comment type="similarity">
    <text evidence="1 5">Belongs to the iron/ascorbate-dependent oxidoreductase family.</text>
</comment>
<keyword evidence="4 5" id="KW-0408">Iron</keyword>
<dbReference type="InterPro" id="IPR044861">
    <property type="entry name" value="IPNS-like_FE2OG_OXY"/>
</dbReference>
<gene>
    <name evidence="7" type="ORF">URODEC1_LOCUS27261</name>
</gene>
<dbReference type="InterPro" id="IPR005123">
    <property type="entry name" value="Oxoglu/Fe-dep_dioxygenase_dom"/>
</dbReference>
<dbReference type="PROSITE" id="PS51471">
    <property type="entry name" value="FE2OG_OXY"/>
    <property type="match status" value="1"/>
</dbReference>
<dbReference type="InterPro" id="IPR050295">
    <property type="entry name" value="Plant_2OG-oxidoreductases"/>
</dbReference>